<keyword evidence="3" id="KW-1185">Reference proteome</keyword>
<organism evidence="2 3">
    <name type="scientific">Monoraphidium neglectum</name>
    <dbReference type="NCBI Taxonomy" id="145388"/>
    <lineage>
        <taxon>Eukaryota</taxon>
        <taxon>Viridiplantae</taxon>
        <taxon>Chlorophyta</taxon>
        <taxon>core chlorophytes</taxon>
        <taxon>Chlorophyceae</taxon>
        <taxon>CS clade</taxon>
        <taxon>Sphaeropleales</taxon>
        <taxon>Selenastraceae</taxon>
        <taxon>Monoraphidium</taxon>
    </lineage>
</organism>
<feature type="transmembrane region" description="Helical" evidence="1">
    <location>
        <begin position="29"/>
        <end position="48"/>
    </location>
</feature>
<accession>A0A0D2JYS9</accession>
<feature type="transmembrane region" description="Helical" evidence="1">
    <location>
        <begin position="249"/>
        <end position="271"/>
    </location>
</feature>
<evidence type="ECO:0000313" key="2">
    <source>
        <dbReference type="EMBL" id="KIZ03663.1"/>
    </source>
</evidence>
<dbReference type="Gene3D" id="1.20.1530.20">
    <property type="match status" value="1"/>
</dbReference>
<dbReference type="Proteomes" id="UP000054498">
    <property type="component" value="Unassembled WGS sequence"/>
</dbReference>
<dbReference type="GO" id="GO:0009941">
    <property type="term" value="C:chloroplast envelope"/>
    <property type="evidence" value="ECO:0007669"/>
    <property type="project" value="TreeGrafter"/>
</dbReference>
<dbReference type="EMBL" id="KK100808">
    <property type="protein sequence ID" value="KIZ03663.1"/>
    <property type="molecule type" value="Genomic_DNA"/>
</dbReference>
<feature type="transmembrane region" description="Helical" evidence="1">
    <location>
        <begin position="189"/>
        <end position="214"/>
    </location>
</feature>
<feature type="transmembrane region" description="Helical" evidence="1">
    <location>
        <begin position="55"/>
        <end position="77"/>
    </location>
</feature>
<feature type="transmembrane region" description="Helical" evidence="1">
    <location>
        <begin position="83"/>
        <end position="105"/>
    </location>
</feature>
<protein>
    <submittedName>
        <fullName evidence="2">Uncharacterized protein</fullName>
    </submittedName>
</protein>
<dbReference type="KEGG" id="mng:MNEG_4294"/>
<sequence>MAIIFFIFGITLDSSELFAAVKAWKAVLFGMVSMLILSPLFGFAAVRLPFKPPEFALGLAVMACVPSSLSSGVTLVIQGYGNGALGLLFTVAGNVTGIVTAPLMVKAVLGSLTDAKINSLDLLVKLGVSILMPVLVGKAIREAVKPIRDHICKVKAPLYLINNLQITIIVWQKLSAAREVLVEQEAADVFLAALAAILLHFIFLMFNIIVTWLLRFPEAERKAIIIMASQKNLPTAATIISYFDSTVGNLGLITIPCIVFYIMQLFIDSFIANTWSSKYERIALIEKKYEDEIKALEDDANLGHAGGPTSDLAKAKAKAAAADEASHEGSGGGGGLLGTGVAPDSVAAPAALAAGAGGLAPIRAAVLAAARAAAANGGGLGAGGRGATGIAAGAGSSPVRIARLSSGGEDGGLLTNVALDDVDPLAKGRMQQM</sequence>
<gene>
    <name evidence="2" type="ORF">MNEG_4294</name>
</gene>
<feature type="transmembrane region" description="Helical" evidence="1">
    <location>
        <begin position="117"/>
        <end position="136"/>
    </location>
</feature>
<reference evidence="2 3" key="1">
    <citation type="journal article" date="2013" name="BMC Genomics">
        <title>Reconstruction of the lipid metabolism for the microalga Monoraphidium neglectum from its genome sequence reveals characteristics suitable for biofuel production.</title>
        <authorList>
            <person name="Bogen C."/>
            <person name="Al-Dilaimi A."/>
            <person name="Albersmeier A."/>
            <person name="Wichmann J."/>
            <person name="Grundmann M."/>
            <person name="Rupp O."/>
            <person name="Lauersen K.J."/>
            <person name="Blifernez-Klassen O."/>
            <person name="Kalinowski J."/>
            <person name="Goesmann A."/>
            <person name="Mussgnug J.H."/>
            <person name="Kruse O."/>
        </authorList>
    </citation>
    <scope>NUCLEOTIDE SEQUENCE [LARGE SCALE GENOMIC DNA]</scope>
    <source>
        <strain evidence="2 3">SAG 48.87</strain>
    </source>
</reference>
<evidence type="ECO:0000313" key="3">
    <source>
        <dbReference type="Proteomes" id="UP000054498"/>
    </source>
</evidence>
<dbReference type="Pfam" id="PF13593">
    <property type="entry name" value="SBF_like"/>
    <property type="match status" value="1"/>
</dbReference>
<evidence type="ECO:0000256" key="1">
    <source>
        <dbReference type="SAM" id="Phobius"/>
    </source>
</evidence>
<dbReference type="PANTHER" id="PTHR18640">
    <property type="entry name" value="SOLUTE CARRIER FAMILY 10 MEMBER 7"/>
    <property type="match status" value="1"/>
</dbReference>
<dbReference type="InterPro" id="IPR038770">
    <property type="entry name" value="Na+/solute_symporter_sf"/>
</dbReference>
<keyword evidence="1" id="KW-0812">Transmembrane</keyword>
<proteinExistence type="predicted"/>
<keyword evidence="1" id="KW-1133">Transmembrane helix</keyword>
<dbReference type="PANTHER" id="PTHR18640:SF14">
    <property type="entry name" value="SODIUM BILE ACID SYMPORTER FAMILY"/>
    <property type="match status" value="1"/>
</dbReference>
<keyword evidence="1" id="KW-0472">Membrane</keyword>
<dbReference type="InterPro" id="IPR016833">
    <property type="entry name" value="Put_Na-Bile_cotransptr"/>
</dbReference>
<name>A0A0D2JYS9_9CHLO</name>
<dbReference type="RefSeq" id="XP_013902682.1">
    <property type="nucleotide sequence ID" value="XM_014047228.1"/>
</dbReference>
<dbReference type="GeneID" id="25737172"/>
<dbReference type="OrthoDB" id="188035at2759"/>
<dbReference type="AlphaFoldDB" id="A0A0D2JYS9"/>